<evidence type="ECO:0000256" key="1">
    <source>
        <dbReference type="SAM" id="MobiDB-lite"/>
    </source>
</evidence>
<evidence type="ECO:0000313" key="2">
    <source>
        <dbReference type="EMBL" id="OYD80118.1"/>
    </source>
</evidence>
<evidence type="ECO:0000313" key="3">
    <source>
        <dbReference type="Proteomes" id="UP000215367"/>
    </source>
</evidence>
<name>A0A235H2P4_AZOBR</name>
<gene>
    <name evidence="2" type="ORF">CHT98_32920</name>
</gene>
<proteinExistence type="predicted"/>
<dbReference type="Proteomes" id="UP000215367">
    <property type="component" value="Unassembled WGS sequence"/>
</dbReference>
<organism evidence="2 3">
    <name type="scientific">Azospirillum brasilense</name>
    <dbReference type="NCBI Taxonomy" id="192"/>
    <lineage>
        <taxon>Bacteria</taxon>
        <taxon>Pseudomonadati</taxon>
        <taxon>Pseudomonadota</taxon>
        <taxon>Alphaproteobacteria</taxon>
        <taxon>Rhodospirillales</taxon>
        <taxon>Azospirillaceae</taxon>
        <taxon>Azospirillum</taxon>
    </lineage>
</organism>
<dbReference type="EMBL" id="NOWT01000075">
    <property type="protein sequence ID" value="OYD80118.1"/>
    <property type="molecule type" value="Genomic_DNA"/>
</dbReference>
<dbReference type="AlphaFoldDB" id="A0A235H2P4"/>
<sequence length="91" mass="10158">MAEGDSMPKKKKAKGDRAVWSPANITASADQSTDDSRPLIPLTIRLTEEQYRRVQELKLATPGKRRRMSSVQELTIEGLSRLLAERGLPPL</sequence>
<geneLocation type="plasmid" evidence="2">
    <name>unnamed</name>
</geneLocation>
<keyword evidence="2" id="KW-0614">Plasmid</keyword>
<comment type="caution">
    <text evidence="2">The sequence shown here is derived from an EMBL/GenBank/DDBJ whole genome shotgun (WGS) entry which is preliminary data.</text>
</comment>
<feature type="region of interest" description="Disordered" evidence="1">
    <location>
        <begin position="1"/>
        <end position="37"/>
    </location>
</feature>
<accession>A0A235H2P4</accession>
<protein>
    <submittedName>
        <fullName evidence="2">Uncharacterized protein</fullName>
    </submittedName>
</protein>
<reference evidence="2 3" key="1">
    <citation type="submission" date="2017-07" db="EMBL/GenBank/DDBJ databases">
        <title>Whole genome sequence of Azospirillum brasilense 2A1, a potential biofertilizer strain.</title>
        <authorList>
            <person name="Fontana C.A."/>
            <person name="Toffoli L.M."/>
            <person name="Salazar S.M."/>
            <person name="Puglisi E."/>
            <person name="Pedraza R."/>
            <person name="Bassi D."/>
            <person name="Cocconcelli P.S."/>
        </authorList>
    </citation>
    <scope>NUCLEOTIDE SEQUENCE [LARGE SCALE GENOMIC DNA]</scope>
    <source>
        <strain evidence="2 3">2A1</strain>
        <plasmid evidence="2">unnamed</plasmid>
    </source>
</reference>